<sequence>MDMPDSPELHDEILIPTLFTRHRRQLRALLLDDEPWFVLNDLARLINRVPLDERAPRNLDPDQLQPAWVRDSRGEYQRELLVSDCGVYALLIFYYHPENGGIRRWISREVIPRLREERHPNALRPYRDVLHWQERPLEVLHWQGRTWLDASECHRLLQRPARVIG</sequence>
<dbReference type="PANTHER" id="PTHR36180">
    <property type="entry name" value="DNA-BINDING PROTEIN-RELATED-RELATED"/>
    <property type="match status" value="1"/>
</dbReference>
<dbReference type="Proteomes" id="UP000501237">
    <property type="component" value="Chromosome"/>
</dbReference>
<evidence type="ECO:0000313" key="3">
    <source>
        <dbReference type="Proteomes" id="UP000501237"/>
    </source>
</evidence>
<evidence type="ECO:0000313" key="2">
    <source>
        <dbReference type="EMBL" id="BCA27599.1"/>
    </source>
</evidence>
<proteinExistence type="predicted"/>
<dbReference type="PROSITE" id="PS51750">
    <property type="entry name" value="BRO_N"/>
    <property type="match status" value="1"/>
</dbReference>
<evidence type="ECO:0000259" key="1">
    <source>
        <dbReference type="PROSITE" id="PS51750"/>
    </source>
</evidence>
<name>A0A679GIZ1_9GAMM</name>
<dbReference type="SMART" id="SM01040">
    <property type="entry name" value="Bro-N"/>
    <property type="match status" value="1"/>
</dbReference>
<dbReference type="EMBL" id="AP022642">
    <property type="protein sequence ID" value="BCA27599.1"/>
    <property type="molecule type" value="Genomic_DNA"/>
</dbReference>
<dbReference type="PANTHER" id="PTHR36180:SF2">
    <property type="entry name" value="BRO FAMILY PROTEIN"/>
    <property type="match status" value="1"/>
</dbReference>
<reference evidence="2 3" key="1">
    <citation type="journal article" date="2020" name="Microbiol. Resour. Announc.">
        <title>Complete genome sequence of Pseudomonas otitidis strain MrB4, isolated from Lake Biwa in Japan.</title>
        <authorList>
            <person name="Miyazaki K."/>
            <person name="Hase E."/>
            <person name="Maruya T."/>
        </authorList>
    </citation>
    <scope>NUCLEOTIDE SEQUENCE [LARGE SCALE GENOMIC DNA]</scope>
    <source>
        <strain evidence="2 3">MrB4</strain>
    </source>
</reference>
<gene>
    <name evidence="2" type="ORF">PtoMrB4_15760</name>
</gene>
<dbReference type="AlphaFoldDB" id="A0A679GIZ1"/>
<dbReference type="InterPro" id="IPR003497">
    <property type="entry name" value="BRO_N_domain"/>
</dbReference>
<dbReference type="KEGG" id="poj:PtoMrB4_15760"/>
<protein>
    <submittedName>
        <fullName evidence="2">Phage antirepressor</fullName>
    </submittedName>
</protein>
<feature type="domain" description="Bro-N" evidence="1">
    <location>
        <begin position="12"/>
        <end position="118"/>
    </location>
</feature>
<accession>A0A679GIZ1</accession>
<organism evidence="2 3">
    <name type="scientific">Metapseudomonas otitidis</name>
    <dbReference type="NCBI Taxonomy" id="319939"/>
    <lineage>
        <taxon>Bacteria</taxon>
        <taxon>Pseudomonadati</taxon>
        <taxon>Pseudomonadota</taxon>
        <taxon>Gammaproteobacteria</taxon>
        <taxon>Pseudomonadales</taxon>
        <taxon>Pseudomonadaceae</taxon>
        <taxon>Metapseudomonas</taxon>
    </lineage>
</organism>